<feature type="region of interest" description="Disordered" evidence="1">
    <location>
        <begin position="33"/>
        <end position="54"/>
    </location>
</feature>
<organism evidence="2 3">
    <name type="scientific">Triticum urartu</name>
    <name type="common">Red wild einkorn</name>
    <name type="synonym">Crithodium urartu</name>
    <dbReference type="NCBI Taxonomy" id="4572"/>
    <lineage>
        <taxon>Eukaryota</taxon>
        <taxon>Viridiplantae</taxon>
        <taxon>Streptophyta</taxon>
        <taxon>Embryophyta</taxon>
        <taxon>Tracheophyta</taxon>
        <taxon>Spermatophyta</taxon>
        <taxon>Magnoliopsida</taxon>
        <taxon>Liliopsida</taxon>
        <taxon>Poales</taxon>
        <taxon>Poaceae</taxon>
        <taxon>BOP clade</taxon>
        <taxon>Pooideae</taxon>
        <taxon>Triticodae</taxon>
        <taxon>Triticeae</taxon>
        <taxon>Triticinae</taxon>
        <taxon>Triticum</taxon>
    </lineage>
</organism>
<proteinExistence type="predicted"/>
<sequence>MGRETHRRPPRGDPLARPRQVALPLQVRLQLLAEPHRAPRPPQKAPPNPSRLHLHQERCGGVVSGIIFPLHQSLGEMPRSDKHVFCLPAQSLACQSVGLLQRPPPLPPLRC</sequence>
<reference evidence="2" key="2">
    <citation type="submission" date="2018-03" db="EMBL/GenBank/DDBJ databases">
        <title>The Triticum urartu genome reveals the dynamic nature of wheat genome evolution.</title>
        <authorList>
            <person name="Ling H."/>
            <person name="Ma B."/>
            <person name="Shi X."/>
            <person name="Liu H."/>
            <person name="Dong L."/>
            <person name="Sun H."/>
            <person name="Cao Y."/>
            <person name="Gao Q."/>
            <person name="Zheng S."/>
            <person name="Li Y."/>
            <person name="Yu Y."/>
            <person name="Du H."/>
            <person name="Qi M."/>
            <person name="Li Y."/>
            <person name="Yu H."/>
            <person name="Cui Y."/>
            <person name="Wang N."/>
            <person name="Chen C."/>
            <person name="Wu H."/>
            <person name="Zhao Y."/>
            <person name="Zhang J."/>
            <person name="Li Y."/>
            <person name="Zhou W."/>
            <person name="Zhang B."/>
            <person name="Hu W."/>
            <person name="Eijk M."/>
            <person name="Tang J."/>
            <person name="Witsenboer H."/>
            <person name="Zhao S."/>
            <person name="Li Z."/>
            <person name="Zhang A."/>
            <person name="Wang D."/>
            <person name="Liang C."/>
        </authorList>
    </citation>
    <scope>NUCLEOTIDE SEQUENCE [LARGE SCALE GENOMIC DNA]</scope>
    <source>
        <strain evidence="2">cv. G1812</strain>
    </source>
</reference>
<keyword evidence="3" id="KW-1185">Reference proteome</keyword>
<feature type="compositionally biased region" description="Pro residues" evidence="1">
    <location>
        <begin position="40"/>
        <end position="49"/>
    </location>
</feature>
<reference evidence="3" key="1">
    <citation type="journal article" date="2013" name="Nature">
        <title>Draft genome of the wheat A-genome progenitor Triticum urartu.</title>
        <authorList>
            <person name="Ling H.Q."/>
            <person name="Zhao S."/>
            <person name="Liu D."/>
            <person name="Wang J."/>
            <person name="Sun H."/>
            <person name="Zhang C."/>
            <person name="Fan H."/>
            <person name="Li D."/>
            <person name="Dong L."/>
            <person name="Tao Y."/>
            <person name="Gao C."/>
            <person name="Wu H."/>
            <person name="Li Y."/>
            <person name="Cui Y."/>
            <person name="Guo X."/>
            <person name="Zheng S."/>
            <person name="Wang B."/>
            <person name="Yu K."/>
            <person name="Liang Q."/>
            <person name="Yang W."/>
            <person name="Lou X."/>
            <person name="Chen J."/>
            <person name="Feng M."/>
            <person name="Jian J."/>
            <person name="Zhang X."/>
            <person name="Luo G."/>
            <person name="Jiang Y."/>
            <person name="Liu J."/>
            <person name="Wang Z."/>
            <person name="Sha Y."/>
            <person name="Zhang B."/>
            <person name="Wu H."/>
            <person name="Tang D."/>
            <person name="Shen Q."/>
            <person name="Xue P."/>
            <person name="Zou S."/>
            <person name="Wang X."/>
            <person name="Liu X."/>
            <person name="Wang F."/>
            <person name="Yang Y."/>
            <person name="An X."/>
            <person name="Dong Z."/>
            <person name="Zhang K."/>
            <person name="Zhang X."/>
            <person name="Luo M.C."/>
            <person name="Dvorak J."/>
            <person name="Tong Y."/>
            <person name="Wang J."/>
            <person name="Yang H."/>
            <person name="Li Z."/>
            <person name="Wang D."/>
            <person name="Zhang A."/>
            <person name="Wang J."/>
        </authorList>
    </citation>
    <scope>NUCLEOTIDE SEQUENCE</scope>
    <source>
        <strain evidence="3">cv. G1812</strain>
    </source>
</reference>
<dbReference type="Gramene" id="TuG1812G0700005139.01.T01">
    <property type="protein sequence ID" value="TuG1812G0700005139.01.T01.cds359199"/>
    <property type="gene ID" value="TuG1812G0700005139.01"/>
</dbReference>
<dbReference type="AlphaFoldDB" id="A0A8R7R4J8"/>
<evidence type="ECO:0000313" key="2">
    <source>
        <dbReference type="EnsemblPlants" id="TuG1812G0700005139.01.T01.cds359199"/>
    </source>
</evidence>
<evidence type="ECO:0000313" key="3">
    <source>
        <dbReference type="Proteomes" id="UP000015106"/>
    </source>
</evidence>
<name>A0A8R7R4J8_TRIUA</name>
<protein>
    <submittedName>
        <fullName evidence="2">Uncharacterized protein</fullName>
    </submittedName>
</protein>
<reference evidence="2" key="3">
    <citation type="submission" date="2022-06" db="UniProtKB">
        <authorList>
            <consortium name="EnsemblPlants"/>
        </authorList>
    </citation>
    <scope>IDENTIFICATION</scope>
</reference>
<evidence type="ECO:0000256" key="1">
    <source>
        <dbReference type="SAM" id="MobiDB-lite"/>
    </source>
</evidence>
<accession>A0A8R7R4J8</accession>
<dbReference type="EnsemblPlants" id="TuG1812G0700005139.01.T01">
    <property type="protein sequence ID" value="TuG1812G0700005139.01.T01.cds359199"/>
    <property type="gene ID" value="TuG1812G0700005139.01"/>
</dbReference>
<feature type="region of interest" description="Disordered" evidence="1">
    <location>
        <begin position="1"/>
        <end position="20"/>
    </location>
</feature>
<dbReference type="Proteomes" id="UP000015106">
    <property type="component" value="Chromosome 7"/>
</dbReference>